<evidence type="ECO:0000256" key="2">
    <source>
        <dbReference type="SAM" id="SignalP"/>
    </source>
</evidence>
<keyword evidence="2" id="KW-0732">Signal</keyword>
<dbReference type="eggNOG" id="ENOG502QS3Q">
    <property type="taxonomic scope" value="Eukaryota"/>
</dbReference>
<gene>
    <name evidence="4" type="ORF">RCOM_2038880</name>
</gene>
<accession>B9TKM8</accession>
<dbReference type="Pfam" id="PF09206">
    <property type="entry name" value="ArabFuran-catal"/>
    <property type="match status" value="1"/>
</dbReference>
<keyword evidence="5" id="KW-1185">Reference proteome</keyword>
<keyword evidence="1" id="KW-1015">Disulfide bond</keyword>
<dbReference type="GO" id="GO:0031221">
    <property type="term" value="P:arabinan metabolic process"/>
    <property type="evidence" value="ECO:0007669"/>
    <property type="project" value="InterPro"/>
</dbReference>
<evidence type="ECO:0000313" key="4">
    <source>
        <dbReference type="EMBL" id="EEF23585.1"/>
    </source>
</evidence>
<dbReference type="GO" id="GO:0019566">
    <property type="term" value="P:arabinose metabolic process"/>
    <property type="evidence" value="ECO:0007669"/>
    <property type="project" value="InterPro"/>
</dbReference>
<feature type="disulfide bond" evidence="1">
    <location>
        <begin position="92"/>
        <end position="97"/>
    </location>
</feature>
<dbReference type="PANTHER" id="PTHR39447:SF2">
    <property type="entry name" value="ALPHA-L-ARABINOFURANOSIDASE B"/>
    <property type="match status" value="1"/>
</dbReference>
<feature type="chain" id="PRO_5002890302" description="Alpha-L-arabinofuranosidase B catalytic domain-containing protein" evidence="2">
    <location>
        <begin position="24"/>
        <end position="140"/>
    </location>
</feature>
<dbReference type="InterPro" id="IPR013320">
    <property type="entry name" value="ConA-like_dom_sf"/>
</dbReference>
<organism evidence="4 5">
    <name type="scientific">Ricinus communis</name>
    <name type="common">Castor bean</name>
    <dbReference type="NCBI Taxonomy" id="3988"/>
    <lineage>
        <taxon>Eukaryota</taxon>
        <taxon>Viridiplantae</taxon>
        <taxon>Streptophyta</taxon>
        <taxon>Embryophyta</taxon>
        <taxon>Tracheophyta</taxon>
        <taxon>Spermatophyta</taxon>
        <taxon>Magnoliopsida</taxon>
        <taxon>eudicotyledons</taxon>
        <taxon>Gunneridae</taxon>
        <taxon>Pentapetalae</taxon>
        <taxon>rosids</taxon>
        <taxon>fabids</taxon>
        <taxon>Malpighiales</taxon>
        <taxon>Euphorbiaceae</taxon>
        <taxon>Acalyphoideae</taxon>
        <taxon>Acalypheae</taxon>
        <taxon>Ricinus</taxon>
    </lineage>
</organism>
<dbReference type="InterPro" id="IPR015289">
    <property type="entry name" value="A-L-arabinofuranosidase_B_cat"/>
</dbReference>
<dbReference type="AlphaFoldDB" id="B9TKM8"/>
<dbReference type="SUPFAM" id="SSF49899">
    <property type="entry name" value="Concanavalin A-like lectins/glucanases"/>
    <property type="match status" value="1"/>
</dbReference>
<protein>
    <recommendedName>
        <fullName evidence="3">Alpha-L-arabinofuranosidase B catalytic domain-containing protein</fullName>
    </recommendedName>
</protein>
<dbReference type="InParanoid" id="B9TKM8"/>
<dbReference type="STRING" id="3988.B9TKM8"/>
<reference evidence="5" key="1">
    <citation type="journal article" date="2010" name="Nat. Biotechnol.">
        <title>Draft genome sequence of the oilseed species Ricinus communis.</title>
        <authorList>
            <person name="Chan A.P."/>
            <person name="Crabtree J."/>
            <person name="Zhao Q."/>
            <person name="Lorenzi H."/>
            <person name="Orvis J."/>
            <person name="Puiu D."/>
            <person name="Melake-Berhan A."/>
            <person name="Jones K.M."/>
            <person name="Redman J."/>
            <person name="Chen G."/>
            <person name="Cahoon E.B."/>
            <person name="Gedil M."/>
            <person name="Stanke M."/>
            <person name="Haas B.J."/>
            <person name="Wortman J.R."/>
            <person name="Fraser-Liggett C.M."/>
            <person name="Ravel J."/>
            <person name="Rabinowicz P.D."/>
        </authorList>
    </citation>
    <scope>NUCLEOTIDE SEQUENCE [LARGE SCALE GENOMIC DNA]</scope>
    <source>
        <strain evidence="5">cv. Hale</strain>
    </source>
</reference>
<sequence length="140" mass="14791">MHILKLFVSLALLLSGLPAWASAQAVRPEGPCDIYAKAGAPCVAAHSTTRALYAAYNGPLYQVKRQSDGKTRDIGVVEDAGYANAAAQDAFCAGTYCWITILYDQSGKRNHLVQAPRGTWTGPALGGMDNLPLADLAPVT</sequence>
<feature type="disulfide bond" evidence="1">
    <location>
        <begin position="32"/>
        <end position="42"/>
    </location>
</feature>
<dbReference type="Proteomes" id="UP000008311">
    <property type="component" value="Unassembled WGS sequence"/>
</dbReference>
<dbReference type="PANTHER" id="PTHR39447">
    <property type="entry name" value="ALPHA-L-ARABINOFURANOSIDASE B"/>
    <property type="match status" value="1"/>
</dbReference>
<feature type="non-terminal residue" evidence="4">
    <location>
        <position position="140"/>
    </location>
</feature>
<dbReference type="EMBL" id="EQ985500">
    <property type="protein sequence ID" value="EEF23585.1"/>
    <property type="molecule type" value="Genomic_DNA"/>
</dbReference>
<feature type="signal peptide" evidence="2">
    <location>
        <begin position="1"/>
        <end position="23"/>
    </location>
</feature>
<dbReference type="GO" id="GO:0046556">
    <property type="term" value="F:alpha-L-arabinofuranosidase activity"/>
    <property type="evidence" value="ECO:0007669"/>
    <property type="project" value="InterPro"/>
</dbReference>
<name>B9TKM8_RICCO</name>
<dbReference type="InterPro" id="IPR038964">
    <property type="entry name" value="ABFB"/>
</dbReference>
<proteinExistence type="predicted"/>
<dbReference type="Gene3D" id="2.60.120.200">
    <property type="match status" value="1"/>
</dbReference>
<evidence type="ECO:0000259" key="3">
    <source>
        <dbReference type="Pfam" id="PF09206"/>
    </source>
</evidence>
<feature type="domain" description="Alpha-L-arabinofuranosidase B catalytic" evidence="3">
    <location>
        <begin position="31"/>
        <end position="140"/>
    </location>
</feature>
<evidence type="ECO:0000313" key="5">
    <source>
        <dbReference type="Proteomes" id="UP000008311"/>
    </source>
</evidence>
<evidence type="ECO:0000256" key="1">
    <source>
        <dbReference type="PIRSR" id="PIRSR638964-3"/>
    </source>
</evidence>